<dbReference type="SUPFAM" id="SSF51556">
    <property type="entry name" value="Metallo-dependent hydrolases"/>
    <property type="match status" value="1"/>
</dbReference>
<dbReference type="EMBL" id="JALAZD010000003">
    <property type="protein sequence ID" value="MCI0128819.1"/>
    <property type="molecule type" value="Genomic_DNA"/>
</dbReference>
<evidence type="ECO:0000313" key="3">
    <source>
        <dbReference type="Proteomes" id="UP001156140"/>
    </source>
</evidence>
<dbReference type="InterPro" id="IPR051781">
    <property type="entry name" value="Metallo-dep_Hydrolase"/>
</dbReference>
<evidence type="ECO:0000259" key="1">
    <source>
        <dbReference type="Pfam" id="PF01979"/>
    </source>
</evidence>
<keyword evidence="3" id="KW-1185">Reference proteome</keyword>
<comment type="caution">
    <text evidence="2">The sequence shown here is derived from an EMBL/GenBank/DDBJ whole genome shotgun (WGS) entry which is preliminary data.</text>
</comment>
<gene>
    <name evidence="2" type="ORF">ML536_18450</name>
</gene>
<dbReference type="GO" id="GO:0016810">
    <property type="term" value="F:hydrolase activity, acting on carbon-nitrogen (but not peptide) bonds"/>
    <property type="evidence" value="ECO:0007669"/>
    <property type="project" value="InterPro"/>
</dbReference>
<sequence>MHQSTEKLCLVSRRVWLDPPGRYEPRAVLIEQGVIGELAPISAAAELGPEWRVVDLGERPLLPGLINTHVHLEFSASSRPLAEFEKEPVSERLLRAIGNARVLLESGVTTVRDCGSSLELLALVRRPDLHPVTLPRLVMSGPPITITRGHLHMMGGEADTIAEIDAVIQTGREHGARSLKLMGSGGGMTPGTLPESAAYPQFVFDHVAGHARRADLPSVVHVLAPESIRRGALARFDSLEHCAFFVRNDQGALERHFDPAIAGLVRDSGSRVMANLSTATRALERLRQDPSASPDASHQLQQFDLMIENFGRMLAMGIPFVCGTDAGVRDTPFSDTALELVWLERGGMSPVEALRAATLEAAAALHLDRQIGRIAPGYAADLLVFDDDPLERLDRFAAPVGVMARGAIVKASGPLAFSQDNPR</sequence>
<accession>A0AA41UET8</accession>
<dbReference type="AlphaFoldDB" id="A0AA41UET8"/>
<feature type="domain" description="Amidohydrolase-related" evidence="1">
    <location>
        <begin position="61"/>
        <end position="408"/>
    </location>
</feature>
<dbReference type="Pfam" id="PF01979">
    <property type="entry name" value="Amidohydro_1"/>
    <property type="match status" value="1"/>
</dbReference>
<dbReference type="PANTHER" id="PTHR43135">
    <property type="entry name" value="ALPHA-D-RIBOSE 1-METHYLPHOSPHONATE 5-TRIPHOSPHATE DIPHOSPHATASE"/>
    <property type="match status" value="1"/>
</dbReference>
<dbReference type="InterPro" id="IPR032466">
    <property type="entry name" value="Metal_Hydrolase"/>
</dbReference>
<dbReference type="Proteomes" id="UP001156140">
    <property type="component" value="Unassembled WGS sequence"/>
</dbReference>
<evidence type="ECO:0000313" key="2">
    <source>
        <dbReference type="EMBL" id="MCI0128819.1"/>
    </source>
</evidence>
<dbReference type="PANTHER" id="PTHR43135:SF3">
    <property type="entry name" value="ALPHA-D-RIBOSE 1-METHYLPHOSPHONATE 5-TRIPHOSPHATE DIPHOSPHATASE"/>
    <property type="match status" value="1"/>
</dbReference>
<organism evidence="2 3">
    <name type="scientific">Paradevosia shaoguanensis</name>
    <dbReference type="NCBI Taxonomy" id="1335043"/>
    <lineage>
        <taxon>Bacteria</taxon>
        <taxon>Pseudomonadati</taxon>
        <taxon>Pseudomonadota</taxon>
        <taxon>Alphaproteobacteria</taxon>
        <taxon>Hyphomicrobiales</taxon>
        <taxon>Devosiaceae</taxon>
        <taxon>Paradevosia</taxon>
    </lineage>
</organism>
<dbReference type="Gene3D" id="2.30.40.10">
    <property type="entry name" value="Urease, subunit C, domain 1"/>
    <property type="match status" value="1"/>
</dbReference>
<dbReference type="InterPro" id="IPR011059">
    <property type="entry name" value="Metal-dep_hydrolase_composite"/>
</dbReference>
<reference evidence="2" key="1">
    <citation type="submission" date="2022-03" db="EMBL/GenBank/DDBJ databases">
        <title>The complete genome sequence of a Methyloterrigena soli.</title>
        <authorList>
            <person name="Zi Z."/>
        </authorList>
    </citation>
    <scope>NUCLEOTIDE SEQUENCE</scope>
    <source>
        <strain evidence="2">M48</strain>
    </source>
</reference>
<dbReference type="InterPro" id="IPR006680">
    <property type="entry name" value="Amidohydro-rel"/>
</dbReference>
<dbReference type="RefSeq" id="WP_281736890.1">
    <property type="nucleotide sequence ID" value="NZ_JAKETQ010000003.1"/>
</dbReference>
<protein>
    <submittedName>
        <fullName evidence="2">Amidohydrolase family protein</fullName>
    </submittedName>
</protein>
<dbReference type="SUPFAM" id="SSF51338">
    <property type="entry name" value="Composite domain of metallo-dependent hydrolases"/>
    <property type="match status" value="1"/>
</dbReference>
<proteinExistence type="predicted"/>
<dbReference type="Gene3D" id="3.20.20.140">
    <property type="entry name" value="Metal-dependent hydrolases"/>
    <property type="match status" value="1"/>
</dbReference>
<name>A0AA41UET8_9HYPH</name>